<reference evidence="1" key="1">
    <citation type="submission" date="2020-02" db="EMBL/GenBank/DDBJ databases">
        <authorList>
            <person name="Meier V. D."/>
        </authorList>
    </citation>
    <scope>NUCLEOTIDE SEQUENCE</scope>
    <source>
        <strain evidence="1">AVDCRST_MAG80</strain>
    </source>
</reference>
<dbReference type="GO" id="GO:0016740">
    <property type="term" value="F:transferase activity"/>
    <property type="evidence" value="ECO:0007669"/>
    <property type="project" value="UniProtKB-KW"/>
</dbReference>
<dbReference type="SUPFAM" id="SSF55729">
    <property type="entry name" value="Acyl-CoA N-acyltransferases (Nat)"/>
    <property type="match status" value="1"/>
</dbReference>
<dbReference type="EMBL" id="CADCVC010000099">
    <property type="protein sequence ID" value="CAA9438992.1"/>
    <property type="molecule type" value="Genomic_DNA"/>
</dbReference>
<protein>
    <submittedName>
        <fullName evidence="1">Histone acetyltransferase HPA2 and related acetyltransferases</fullName>
    </submittedName>
</protein>
<dbReference type="CDD" id="cd04301">
    <property type="entry name" value="NAT_SF"/>
    <property type="match status" value="1"/>
</dbReference>
<name>A0A6J4QCC3_9ACTN</name>
<dbReference type="Gene3D" id="3.40.630.30">
    <property type="match status" value="1"/>
</dbReference>
<sequence>MTGFRIVEFLAYGRFLYVDDLVTAKDARSEGHGERMLDRLTGVAREEGC</sequence>
<dbReference type="InterPro" id="IPR016181">
    <property type="entry name" value="Acyl_CoA_acyltransferase"/>
</dbReference>
<organism evidence="1">
    <name type="scientific">uncultured Rubrobacteraceae bacterium</name>
    <dbReference type="NCBI Taxonomy" id="349277"/>
    <lineage>
        <taxon>Bacteria</taxon>
        <taxon>Bacillati</taxon>
        <taxon>Actinomycetota</taxon>
        <taxon>Rubrobacteria</taxon>
        <taxon>Rubrobacterales</taxon>
        <taxon>Rubrobacteraceae</taxon>
        <taxon>environmental samples</taxon>
    </lineage>
</organism>
<evidence type="ECO:0000313" key="1">
    <source>
        <dbReference type="EMBL" id="CAA9438992.1"/>
    </source>
</evidence>
<gene>
    <name evidence="1" type="ORF">AVDCRST_MAG80-1136</name>
</gene>
<accession>A0A6J4QCC3</accession>
<keyword evidence="1" id="KW-0808">Transferase</keyword>
<proteinExistence type="predicted"/>
<dbReference type="AlphaFoldDB" id="A0A6J4QCC3"/>